<dbReference type="EMBL" id="JAUJYO010000022">
    <property type="protein sequence ID" value="KAK1282150.1"/>
    <property type="molecule type" value="Genomic_DNA"/>
</dbReference>
<protein>
    <submittedName>
        <fullName evidence="1">Uncharacterized protein</fullName>
    </submittedName>
</protein>
<dbReference type="AlphaFoldDB" id="A0AAV9BZV5"/>
<reference evidence="1" key="2">
    <citation type="submission" date="2023-06" db="EMBL/GenBank/DDBJ databases">
        <authorList>
            <person name="Ma L."/>
            <person name="Liu K.-W."/>
            <person name="Li Z."/>
            <person name="Hsiao Y.-Y."/>
            <person name="Qi Y."/>
            <person name="Fu T."/>
            <person name="Tang G."/>
            <person name="Zhang D."/>
            <person name="Sun W.-H."/>
            <person name="Liu D.-K."/>
            <person name="Li Y."/>
            <person name="Chen G.-Z."/>
            <person name="Liu X.-D."/>
            <person name="Liao X.-Y."/>
            <person name="Jiang Y.-T."/>
            <person name="Yu X."/>
            <person name="Hao Y."/>
            <person name="Huang J."/>
            <person name="Zhao X.-W."/>
            <person name="Ke S."/>
            <person name="Chen Y.-Y."/>
            <person name="Wu W.-L."/>
            <person name="Hsu J.-L."/>
            <person name="Lin Y.-F."/>
            <person name="Huang M.-D."/>
            <person name="Li C.-Y."/>
            <person name="Huang L."/>
            <person name="Wang Z.-W."/>
            <person name="Zhao X."/>
            <person name="Zhong W.-Y."/>
            <person name="Peng D.-H."/>
            <person name="Ahmad S."/>
            <person name="Lan S."/>
            <person name="Zhang J.-S."/>
            <person name="Tsai W.-C."/>
            <person name="Van De Peer Y."/>
            <person name="Liu Z.-J."/>
        </authorList>
    </citation>
    <scope>NUCLEOTIDE SEQUENCE</scope>
    <source>
        <strain evidence="1">CP</strain>
        <tissue evidence="1">Leaves</tissue>
    </source>
</reference>
<name>A0AAV9BZV5_ACOCL</name>
<comment type="caution">
    <text evidence="1">The sequence shown here is derived from an EMBL/GenBank/DDBJ whole genome shotgun (WGS) entry which is preliminary data.</text>
</comment>
<evidence type="ECO:0000313" key="1">
    <source>
        <dbReference type="EMBL" id="KAK1282150.1"/>
    </source>
</evidence>
<sequence>MGQAETYKSREVAGWVRRSCRLQAALDGAREAVVVVMGRGGWVAEWEEIESRRL</sequence>
<gene>
    <name evidence="1" type="ORF">QJS10_CPB22g01232</name>
</gene>
<organism evidence="1 2">
    <name type="scientific">Acorus calamus</name>
    <name type="common">Sweet flag</name>
    <dbReference type="NCBI Taxonomy" id="4465"/>
    <lineage>
        <taxon>Eukaryota</taxon>
        <taxon>Viridiplantae</taxon>
        <taxon>Streptophyta</taxon>
        <taxon>Embryophyta</taxon>
        <taxon>Tracheophyta</taxon>
        <taxon>Spermatophyta</taxon>
        <taxon>Magnoliopsida</taxon>
        <taxon>Liliopsida</taxon>
        <taxon>Acoraceae</taxon>
        <taxon>Acorus</taxon>
    </lineage>
</organism>
<proteinExistence type="predicted"/>
<evidence type="ECO:0000313" key="2">
    <source>
        <dbReference type="Proteomes" id="UP001180020"/>
    </source>
</evidence>
<accession>A0AAV9BZV5</accession>
<reference evidence="1" key="1">
    <citation type="journal article" date="2023" name="Nat. Commun.">
        <title>Diploid and tetraploid genomes of Acorus and the evolution of monocots.</title>
        <authorList>
            <person name="Ma L."/>
            <person name="Liu K.W."/>
            <person name="Li Z."/>
            <person name="Hsiao Y.Y."/>
            <person name="Qi Y."/>
            <person name="Fu T."/>
            <person name="Tang G.D."/>
            <person name="Zhang D."/>
            <person name="Sun W.H."/>
            <person name="Liu D.K."/>
            <person name="Li Y."/>
            <person name="Chen G.Z."/>
            <person name="Liu X.D."/>
            <person name="Liao X.Y."/>
            <person name="Jiang Y.T."/>
            <person name="Yu X."/>
            <person name="Hao Y."/>
            <person name="Huang J."/>
            <person name="Zhao X.W."/>
            <person name="Ke S."/>
            <person name="Chen Y.Y."/>
            <person name="Wu W.L."/>
            <person name="Hsu J.L."/>
            <person name="Lin Y.F."/>
            <person name="Huang M.D."/>
            <person name="Li C.Y."/>
            <person name="Huang L."/>
            <person name="Wang Z.W."/>
            <person name="Zhao X."/>
            <person name="Zhong W.Y."/>
            <person name="Peng D.H."/>
            <person name="Ahmad S."/>
            <person name="Lan S."/>
            <person name="Zhang J.S."/>
            <person name="Tsai W.C."/>
            <person name="Van de Peer Y."/>
            <person name="Liu Z.J."/>
        </authorList>
    </citation>
    <scope>NUCLEOTIDE SEQUENCE</scope>
    <source>
        <strain evidence="1">CP</strain>
    </source>
</reference>
<keyword evidence="2" id="KW-1185">Reference proteome</keyword>
<dbReference type="Proteomes" id="UP001180020">
    <property type="component" value="Unassembled WGS sequence"/>
</dbReference>